<evidence type="ECO:0000313" key="5">
    <source>
        <dbReference type="Proteomes" id="UP000187455"/>
    </source>
</evidence>
<name>A0A1R0H8N8_9FUNG</name>
<dbReference type="GO" id="GO:0005737">
    <property type="term" value="C:cytoplasm"/>
    <property type="evidence" value="ECO:0007669"/>
    <property type="project" value="TreeGrafter"/>
</dbReference>
<gene>
    <name evidence="4" type="ORF">AYI68_g344</name>
</gene>
<evidence type="ECO:0000259" key="3">
    <source>
        <dbReference type="SMART" id="SM01010"/>
    </source>
</evidence>
<dbReference type="InterPro" id="IPR037256">
    <property type="entry name" value="ASC_dom_sf"/>
</dbReference>
<dbReference type="SUPFAM" id="SSF81296">
    <property type="entry name" value="E set domains"/>
    <property type="match status" value="1"/>
</dbReference>
<sequence length="400" mass="44173">MGNTNSTERKPNSRASSASAKSGGEFQEGSRSPKLSDKLSYRRLRTPSLSSSGNKRVQRSSNIPNNLDDGIFGLGMASGSPIVGSPLHSGLGFNSSGLSQGQKRTTFKGPQDIFNQQRNSASINIDIFPETYADQSGIASYINSANRQSFNTFLSSESPSGMDIEPSKKKYPEAIVPTLIKWEELAESVYVSGSFIDWKYKIKLTKSDDGEWSTLLNLPVGMHRLKFIVDGEWQYSNNLVIAPDDNGNLVNYIKIEDVIINMNGENEASDNVEGLDNVSLSDSPPGNYKCVMPDPISNRSSYDSRSQRVDPPHLPPHLNNVLLNQTETNINGIRSLPPPNHVVLNHLYACSIKDNVMAVSSTTRYRKKSYTYELTNFGLIVLDHRLLQARIIVLLTSCPH</sequence>
<evidence type="ECO:0000313" key="4">
    <source>
        <dbReference type="EMBL" id="OLY85474.1"/>
    </source>
</evidence>
<dbReference type="GO" id="GO:0019901">
    <property type="term" value="F:protein kinase binding"/>
    <property type="evidence" value="ECO:0007669"/>
    <property type="project" value="TreeGrafter"/>
</dbReference>
<accession>A0A1R0H8N8</accession>
<dbReference type="GO" id="GO:0016301">
    <property type="term" value="F:kinase activity"/>
    <property type="evidence" value="ECO:0007669"/>
    <property type="project" value="UniProtKB-KW"/>
</dbReference>
<dbReference type="PANTHER" id="PTHR10343:SF84">
    <property type="entry name" value="5'-AMP-ACTIVATED PROTEIN KINASE SUBUNIT BETA-1"/>
    <property type="match status" value="1"/>
</dbReference>
<feature type="domain" description="Association with the SNF1 complex (ASC)" evidence="3">
    <location>
        <begin position="281"/>
        <end position="375"/>
    </location>
</feature>
<dbReference type="InterPro" id="IPR006828">
    <property type="entry name" value="ASC_dom"/>
</dbReference>
<evidence type="ECO:0000256" key="1">
    <source>
        <dbReference type="ARBA" id="ARBA00010926"/>
    </source>
</evidence>
<keyword evidence="4" id="KW-0418">Kinase</keyword>
<dbReference type="GO" id="GO:0007165">
    <property type="term" value="P:signal transduction"/>
    <property type="evidence" value="ECO:0007669"/>
    <property type="project" value="TreeGrafter"/>
</dbReference>
<dbReference type="InterPro" id="IPR050827">
    <property type="entry name" value="CRP1_MDG1_kinase"/>
</dbReference>
<keyword evidence="5" id="KW-1185">Reference proteome</keyword>
<reference evidence="4 5" key="1">
    <citation type="journal article" date="2016" name="Mol. Biol. Evol.">
        <title>Genome-Wide Survey of Gut Fungi (Harpellales) Reveals the First Horizontally Transferred Ubiquitin Gene from a Mosquito Host.</title>
        <authorList>
            <person name="Wang Y."/>
            <person name="White M.M."/>
            <person name="Kvist S."/>
            <person name="Moncalvo J.M."/>
        </authorList>
    </citation>
    <scope>NUCLEOTIDE SEQUENCE [LARGE SCALE GENOMIC DNA]</scope>
    <source>
        <strain evidence="4 5">ALG-7-W6</strain>
    </source>
</reference>
<dbReference type="InterPro" id="IPR032640">
    <property type="entry name" value="AMPK1_CBM"/>
</dbReference>
<dbReference type="GO" id="GO:0005634">
    <property type="term" value="C:nucleus"/>
    <property type="evidence" value="ECO:0007669"/>
    <property type="project" value="TreeGrafter"/>
</dbReference>
<dbReference type="OrthoDB" id="531008at2759"/>
<dbReference type="STRING" id="133383.A0A1R0H8N8"/>
<feature type="region of interest" description="Disordered" evidence="2">
    <location>
        <begin position="1"/>
        <end position="65"/>
    </location>
</feature>
<comment type="similarity">
    <text evidence="1">Belongs to the 5'-AMP-activated protein kinase beta subunit family.</text>
</comment>
<keyword evidence="4" id="KW-0808">Transferase</keyword>
<dbReference type="SUPFAM" id="SSF160219">
    <property type="entry name" value="AMPKBI-like"/>
    <property type="match status" value="1"/>
</dbReference>
<dbReference type="AlphaFoldDB" id="A0A1R0H8N8"/>
<dbReference type="Pfam" id="PF04739">
    <property type="entry name" value="AMPKBI"/>
    <property type="match status" value="1"/>
</dbReference>
<dbReference type="InterPro" id="IPR013783">
    <property type="entry name" value="Ig-like_fold"/>
</dbReference>
<feature type="compositionally biased region" description="Polar residues" evidence="2">
    <location>
        <begin position="47"/>
        <end position="65"/>
    </location>
</feature>
<feature type="compositionally biased region" description="Low complexity" evidence="2">
    <location>
        <begin position="13"/>
        <end position="22"/>
    </location>
</feature>
<dbReference type="Gene3D" id="6.20.250.60">
    <property type="match status" value="1"/>
</dbReference>
<evidence type="ECO:0000256" key="2">
    <source>
        <dbReference type="SAM" id="MobiDB-lite"/>
    </source>
</evidence>
<dbReference type="GO" id="GO:0031588">
    <property type="term" value="C:nucleotide-activated protein kinase complex"/>
    <property type="evidence" value="ECO:0007669"/>
    <property type="project" value="TreeGrafter"/>
</dbReference>
<organism evidence="4 5">
    <name type="scientific">Smittium mucronatum</name>
    <dbReference type="NCBI Taxonomy" id="133383"/>
    <lineage>
        <taxon>Eukaryota</taxon>
        <taxon>Fungi</taxon>
        <taxon>Fungi incertae sedis</taxon>
        <taxon>Zoopagomycota</taxon>
        <taxon>Kickxellomycotina</taxon>
        <taxon>Harpellomycetes</taxon>
        <taxon>Harpellales</taxon>
        <taxon>Legeriomycetaceae</taxon>
        <taxon>Smittium</taxon>
    </lineage>
</organism>
<dbReference type="Proteomes" id="UP000187455">
    <property type="component" value="Unassembled WGS sequence"/>
</dbReference>
<dbReference type="EMBL" id="LSSL01000100">
    <property type="protein sequence ID" value="OLY85474.1"/>
    <property type="molecule type" value="Genomic_DNA"/>
</dbReference>
<protein>
    <submittedName>
        <fullName evidence="4">5'-AMP-activated protein kinase subunit beta-2</fullName>
    </submittedName>
</protein>
<dbReference type="CDD" id="cd02859">
    <property type="entry name" value="E_set_AMPKbeta_like_N"/>
    <property type="match status" value="1"/>
</dbReference>
<dbReference type="SMART" id="SM01010">
    <property type="entry name" value="AMPKBI"/>
    <property type="match status" value="1"/>
</dbReference>
<comment type="caution">
    <text evidence="4">The sequence shown here is derived from an EMBL/GenBank/DDBJ whole genome shotgun (WGS) entry which is preliminary data.</text>
</comment>
<dbReference type="Gene3D" id="2.60.40.10">
    <property type="entry name" value="Immunoglobulins"/>
    <property type="match status" value="1"/>
</dbReference>
<dbReference type="Pfam" id="PF16561">
    <property type="entry name" value="AMPK1_CBM"/>
    <property type="match status" value="1"/>
</dbReference>
<dbReference type="InterPro" id="IPR014756">
    <property type="entry name" value="Ig_E-set"/>
</dbReference>
<proteinExistence type="inferred from homology"/>
<dbReference type="PANTHER" id="PTHR10343">
    <property type="entry name" value="5'-AMP-ACTIVATED PROTEIN KINASE , BETA SUBUNIT"/>
    <property type="match status" value="1"/>
</dbReference>